<evidence type="ECO:0000313" key="1">
    <source>
        <dbReference type="EMBL" id="GAA4394044.1"/>
    </source>
</evidence>
<keyword evidence="2" id="KW-1185">Reference proteome</keyword>
<organism evidence="1 2">
    <name type="scientific">Ornithinibacter aureus</name>
    <dbReference type="NCBI Taxonomy" id="622664"/>
    <lineage>
        <taxon>Bacteria</taxon>
        <taxon>Bacillati</taxon>
        <taxon>Actinomycetota</taxon>
        <taxon>Actinomycetes</taxon>
        <taxon>Micrococcales</taxon>
        <taxon>Intrasporangiaceae</taxon>
        <taxon>Ornithinibacter</taxon>
    </lineage>
</organism>
<comment type="caution">
    <text evidence="1">The sequence shown here is derived from an EMBL/GenBank/DDBJ whole genome shotgun (WGS) entry which is preliminary data.</text>
</comment>
<proteinExistence type="predicted"/>
<reference evidence="2" key="1">
    <citation type="journal article" date="2019" name="Int. J. Syst. Evol. Microbiol.">
        <title>The Global Catalogue of Microorganisms (GCM) 10K type strain sequencing project: providing services to taxonomists for standard genome sequencing and annotation.</title>
        <authorList>
            <consortium name="The Broad Institute Genomics Platform"/>
            <consortium name="The Broad Institute Genome Sequencing Center for Infectious Disease"/>
            <person name="Wu L."/>
            <person name="Ma J."/>
        </authorList>
    </citation>
    <scope>NUCLEOTIDE SEQUENCE [LARGE SCALE GENOMIC DNA]</scope>
    <source>
        <strain evidence="2">JCM 17738</strain>
    </source>
</reference>
<protein>
    <submittedName>
        <fullName evidence="1">Uncharacterized protein</fullName>
    </submittedName>
</protein>
<accession>A0ABP8JQ29</accession>
<sequence length="69" mass="7344">MPIEVPMMTAKSGAVRYWVMLAGPPTGLRWAMSIDTTARPRAASNPSSLLGRGAVTLAVVDMRQSAGRE</sequence>
<evidence type="ECO:0000313" key="2">
    <source>
        <dbReference type="Proteomes" id="UP001500390"/>
    </source>
</evidence>
<dbReference type="EMBL" id="BAABFX010000023">
    <property type="protein sequence ID" value="GAA4394044.1"/>
    <property type="molecule type" value="Genomic_DNA"/>
</dbReference>
<name>A0ABP8JQ29_9MICO</name>
<dbReference type="Proteomes" id="UP001500390">
    <property type="component" value="Unassembled WGS sequence"/>
</dbReference>
<gene>
    <name evidence="1" type="ORF">GCM10023153_14630</name>
</gene>